<sequence length="62" mass="6776">VWPILYTSIGVASYFIYKEGGGFKGAAKLPLTLYAVNLVLNGSWTPSPDKRIDTKLHPLILA</sequence>
<evidence type="ECO:0000256" key="3">
    <source>
        <dbReference type="ARBA" id="ARBA00022692"/>
    </source>
</evidence>
<dbReference type="Pfam" id="PF03073">
    <property type="entry name" value="TspO_MBR"/>
    <property type="match status" value="1"/>
</dbReference>
<proteinExistence type="inferred from homology"/>
<evidence type="ECO:0000256" key="1">
    <source>
        <dbReference type="ARBA" id="ARBA00004141"/>
    </source>
</evidence>
<feature type="non-terminal residue" evidence="6">
    <location>
        <position position="62"/>
    </location>
</feature>
<dbReference type="STRING" id="1965070.A0A443Q8C6"/>
<evidence type="ECO:0000256" key="2">
    <source>
        <dbReference type="ARBA" id="ARBA00007524"/>
    </source>
</evidence>
<keyword evidence="7" id="KW-1185">Reference proteome</keyword>
<dbReference type="AlphaFoldDB" id="A0A443Q8C6"/>
<protein>
    <submittedName>
        <fullName evidence="6">Translocator protein-like isoform X2</fullName>
    </submittedName>
</protein>
<comment type="caution">
    <text evidence="6">The sequence shown here is derived from an EMBL/GenBank/DDBJ whole genome shotgun (WGS) entry which is preliminary data.</text>
</comment>
<dbReference type="GO" id="GO:0033013">
    <property type="term" value="P:tetrapyrrole metabolic process"/>
    <property type="evidence" value="ECO:0007669"/>
    <property type="project" value="UniProtKB-ARBA"/>
</dbReference>
<evidence type="ECO:0000313" key="6">
    <source>
        <dbReference type="EMBL" id="RWR99262.1"/>
    </source>
</evidence>
<keyword evidence="4" id="KW-1133">Transmembrane helix</keyword>
<dbReference type="EMBL" id="NCKU01016093">
    <property type="protein sequence ID" value="RWR99262.1"/>
    <property type="molecule type" value="Genomic_DNA"/>
</dbReference>
<name>A0A443Q8C6_9ACAR</name>
<gene>
    <name evidence="6" type="ORF">B4U79_06251</name>
</gene>
<dbReference type="GO" id="GO:0005741">
    <property type="term" value="C:mitochondrial outer membrane"/>
    <property type="evidence" value="ECO:0007669"/>
    <property type="project" value="TreeGrafter"/>
</dbReference>
<dbReference type="CDD" id="cd15904">
    <property type="entry name" value="TSPO_MBR"/>
    <property type="match status" value="1"/>
</dbReference>
<dbReference type="OrthoDB" id="8841220at2759"/>
<comment type="subcellular location">
    <subcellularLocation>
        <location evidence="1">Membrane</location>
        <topology evidence="1">Multi-pass membrane protein</topology>
    </subcellularLocation>
</comment>
<dbReference type="Gene3D" id="1.20.1260.100">
    <property type="entry name" value="TspO/MBR protein"/>
    <property type="match status" value="1"/>
</dbReference>
<dbReference type="Proteomes" id="UP000285301">
    <property type="component" value="Unassembled WGS sequence"/>
</dbReference>
<dbReference type="InterPro" id="IPR004307">
    <property type="entry name" value="TspO_MBR"/>
</dbReference>
<evidence type="ECO:0000313" key="7">
    <source>
        <dbReference type="Proteomes" id="UP000285301"/>
    </source>
</evidence>
<keyword evidence="3" id="KW-0812">Transmembrane</keyword>
<keyword evidence="5" id="KW-0472">Membrane</keyword>
<accession>A0A443Q8C6</accession>
<organism evidence="6 7">
    <name type="scientific">Dinothrombium tinctorium</name>
    <dbReference type="NCBI Taxonomy" id="1965070"/>
    <lineage>
        <taxon>Eukaryota</taxon>
        <taxon>Metazoa</taxon>
        <taxon>Ecdysozoa</taxon>
        <taxon>Arthropoda</taxon>
        <taxon>Chelicerata</taxon>
        <taxon>Arachnida</taxon>
        <taxon>Acari</taxon>
        <taxon>Acariformes</taxon>
        <taxon>Trombidiformes</taxon>
        <taxon>Prostigmata</taxon>
        <taxon>Anystina</taxon>
        <taxon>Parasitengona</taxon>
        <taxon>Trombidioidea</taxon>
        <taxon>Trombidiidae</taxon>
        <taxon>Dinothrombium</taxon>
    </lineage>
</organism>
<dbReference type="InterPro" id="IPR038330">
    <property type="entry name" value="TspO/MBR-related_sf"/>
</dbReference>
<evidence type="ECO:0000256" key="4">
    <source>
        <dbReference type="ARBA" id="ARBA00022989"/>
    </source>
</evidence>
<feature type="non-terminal residue" evidence="6">
    <location>
        <position position="1"/>
    </location>
</feature>
<dbReference type="PANTHER" id="PTHR10057">
    <property type="entry name" value="PERIPHERAL-TYPE BENZODIAZEPINE RECEPTOR"/>
    <property type="match status" value="1"/>
</dbReference>
<evidence type="ECO:0000256" key="5">
    <source>
        <dbReference type="ARBA" id="ARBA00023136"/>
    </source>
</evidence>
<reference evidence="6 7" key="1">
    <citation type="journal article" date="2018" name="Gigascience">
        <title>Genomes of trombidid mites reveal novel predicted allergens and laterally-transferred genes associated with secondary metabolism.</title>
        <authorList>
            <person name="Dong X."/>
            <person name="Chaisiri K."/>
            <person name="Xia D."/>
            <person name="Armstrong S.D."/>
            <person name="Fang Y."/>
            <person name="Donnelly M.J."/>
            <person name="Kadowaki T."/>
            <person name="McGarry J.W."/>
            <person name="Darby A.C."/>
            <person name="Makepeace B.L."/>
        </authorList>
    </citation>
    <scope>NUCLEOTIDE SEQUENCE [LARGE SCALE GENOMIC DNA]</scope>
    <source>
        <strain evidence="6">UoL-WK</strain>
    </source>
</reference>
<dbReference type="PANTHER" id="PTHR10057:SF0">
    <property type="entry name" value="TRANSLOCATOR PROTEIN"/>
    <property type="match status" value="1"/>
</dbReference>
<comment type="similarity">
    <text evidence="2">Belongs to the TspO/BZRP family.</text>
</comment>